<reference evidence="2 3" key="1">
    <citation type="journal article" date="2012" name="Genome Biol.">
        <title>Genome and low-iron response of an oceanic diatom adapted to chronic iron limitation.</title>
        <authorList>
            <person name="Lommer M."/>
            <person name="Specht M."/>
            <person name="Roy A.S."/>
            <person name="Kraemer L."/>
            <person name="Andreson R."/>
            <person name="Gutowska M.A."/>
            <person name="Wolf J."/>
            <person name="Bergner S.V."/>
            <person name="Schilhabel M.B."/>
            <person name="Klostermeier U.C."/>
            <person name="Beiko R.G."/>
            <person name="Rosenstiel P."/>
            <person name="Hippler M."/>
            <person name="Laroche J."/>
        </authorList>
    </citation>
    <scope>NUCLEOTIDE SEQUENCE [LARGE SCALE GENOMIC DNA]</scope>
    <source>
        <strain evidence="2 3">CCMP1005</strain>
    </source>
</reference>
<evidence type="ECO:0000256" key="1">
    <source>
        <dbReference type="SAM" id="MobiDB-lite"/>
    </source>
</evidence>
<name>K0RAB9_THAOC</name>
<accession>K0RAB9</accession>
<keyword evidence="3" id="KW-1185">Reference proteome</keyword>
<feature type="region of interest" description="Disordered" evidence="1">
    <location>
        <begin position="1"/>
        <end position="23"/>
    </location>
</feature>
<organism evidence="2 3">
    <name type="scientific">Thalassiosira oceanica</name>
    <name type="common">Marine diatom</name>
    <dbReference type="NCBI Taxonomy" id="159749"/>
    <lineage>
        <taxon>Eukaryota</taxon>
        <taxon>Sar</taxon>
        <taxon>Stramenopiles</taxon>
        <taxon>Ochrophyta</taxon>
        <taxon>Bacillariophyta</taxon>
        <taxon>Coscinodiscophyceae</taxon>
        <taxon>Thalassiosirophycidae</taxon>
        <taxon>Thalassiosirales</taxon>
        <taxon>Thalassiosiraceae</taxon>
        <taxon>Thalassiosira</taxon>
    </lineage>
</organism>
<dbReference type="AlphaFoldDB" id="K0RAB9"/>
<gene>
    <name evidence="2" type="ORF">THAOC_30374</name>
</gene>
<feature type="non-terminal residue" evidence="2">
    <location>
        <position position="1"/>
    </location>
</feature>
<comment type="caution">
    <text evidence="2">The sequence shown here is derived from an EMBL/GenBank/DDBJ whole genome shotgun (WGS) entry which is preliminary data.</text>
</comment>
<proteinExistence type="predicted"/>
<protein>
    <submittedName>
        <fullName evidence="2">Uncharacterized protein</fullName>
    </submittedName>
</protein>
<evidence type="ECO:0000313" key="3">
    <source>
        <dbReference type="Proteomes" id="UP000266841"/>
    </source>
</evidence>
<dbReference type="Proteomes" id="UP000266841">
    <property type="component" value="Unassembled WGS sequence"/>
</dbReference>
<evidence type="ECO:0000313" key="2">
    <source>
        <dbReference type="EMBL" id="EJK50593.1"/>
    </source>
</evidence>
<sequence length="88" mass="9472">SSATGRGPTVASQGPRRPKARDVLAADTPRSGMYAAAHRGKHYVARKCAPANITPRSVLAVMRGGKHDAARRIAQRHAYAYASCCRER</sequence>
<dbReference type="EMBL" id="AGNL01043383">
    <property type="protein sequence ID" value="EJK50593.1"/>
    <property type="molecule type" value="Genomic_DNA"/>
</dbReference>